<dbReference type="Proteomes" id="UP000036367">
    <property type="component" value="Unassembled WGS sequence"/>
</dbReference>
<dbReference type="PATRIC" id="fig|595434.4.peg.3896"/>
<accession>A0A0J1EDU2</accession>
<proteinExistence type="predicted"/>
<dbReference type="AlphaFoldDB" id="A0A0J1EDU2"/>
<evidence type="ECO:0000313" key="1">
    <source>
        <dbReference type="EMBL" id="KLU03704.1"/>
    </source>
</evidence>
<evidence type="ECO:0000313" key="2">
    <source>
        <dbReference type="Proteomes" id="UP000036367"/>
    </source>
</evidence>
<comment type="caution">
    <text evidence="1">The sequence shown here is derived from an EMBL/GenBank/DDBJ whole genome shotgun (WGS) entry which is preliminary data.</text>
</comment>
<protein>
    <submittedName>
        <fullName evidence="1">Uncharacterized protein</fullName>
    </submittedName>
</protein>
<reference evidence="1" key="1">
    <citation type="submission" date="2015-05" db="EMBL/GenBank/DDBJ databases">
        <title>Permanent draft genome of Rhodopirellula islandicus K833.</title>
        <authorList>
            <person name="Kizina J."/>
            <person name="Richter M."/>
            <person name="Glockner F.O."/>
            <person name="Harder J."/>
        </authorList>
    </citation>
    <scope>NUCLEOTIDE SEQUENCE [LARGE SCALE GENOMIC DNA]</scope>
    <source>
        <strain evidence="1">K833</strain>
    </source>
</reference>
<keyword evidence="2" id="KW-1185">Reference proteome</keyword>
<dbReference type="EMBL" id="LECT01000031">
    <property type="protein sequence ID" value="KLU03704.1"/>
    <property type="molecule type" value="Genomic_DNA"/>
</dbReference>
<name>A0A0J1EDU2_RHOIS</name>
<gene>
    <name evidence="1" type="ORF">RISK_004111</name>
</gene>
<organism evidence="1 2">
    <name type="scientific">Rhodopirellula islandica</name>
    <dbReference type="NCBI Taxonomy" id="595434"/>
    <lineage>
        <taxon>Bacteria</taxon>
        <taxon>Pseudomonadati</taxon>
        <taxon>Planctomycetota</taxon>
        <taxon>Planctomycetia</taxon>
        <taxon>Pirellulales</taxon>
        <taxon>Pirellulaceae</taxon>
        <taxon>Rhodopirellula</taxon>
    </lineage>
</organism>
<dbReference type="STRING" id="595434.RISK_004111"/>
<sequence length="45" mass="4942">MAQIDYQNSNKGGLQDRCWRTLLDPGSGMTLRGGRLTPFACLAEV</sequence>